<dbReference type="PANTHER" id="PTHR45790">
    <property type="entry name" value="SIROHEME SYNTHASE-RELATED"/>
    <property type="match status" value="1"/>
</dbReference>
<keyword evidence="5" id="KW-0949">S-adenosyl-L-methionine</keyword>
<dbReference type="PROSITE" id="PS00840">
    <property type="entry name" value="SUMT_2"/>
    <property type="match status" value="1"/>
</dbReference>
<dbReference type="SUPFAM" id="SSF53790">
    <property type="entry name" value="Tetrapyrrole methylase"/>
    <property type="match status" value="1"/>
</dbReference>
<evidence type="ECO:0000256" key="2">
    <source>
        <dbReference type="ARBA" id="ARBA00012162"/>
    </source>
</evidence>
<dbReference type="GO" id="GO:0004851">
    <property type="term" value="F:uroporphyrin-III C-methyltransferase activity"/>
    <property type="evidence" value="ECO:0007669"/>
    <property type="project" value="UniProtKB-EC"/>
</dbReference>
<evidence type="ECO:0000256" key="8">
    <source>
        <dbReference type="RuleBase" id="RU003960"/>
    </source>
</evidence>
<keyword evidence="4 8" id="KW-0808">Transferase</keyword>
<sequence>MKTAPQTPRLTLIGAGPGDPELLTLKAVKALQQAEVVLYDALVNEDILDLAENAVIVSVGKRKGAHSFTQDEINKLIVTYAHEFGSVVRLKGGDPFVFGRGKEELEFAARHGVTCTVIPGISSCIAVPASIGIPVTYRGASESFWVITGTTSSHQLSEDVALAAQSTATVVILMGLSKLEEITRIYKKMGKSKTPIAIIQNGTRVDQREVVGTIGNILRRAKTASIKGPAVLVIGEVVNLATVEAKVGEDYIFEDEFVLQNLGAFPF</sequence>
<dbReference type="CDD" id="cd11642">
    <property type="entry name" value="SUMT"/>
    <property type="match status" value="1"/>
</dbReference>
<dbReference type="EMBL" id="JAFKCW010000002">
    <property type="protein sequence ID" value="MBN7801265.1"/>
    <property type="molecule type" value="Genomic_DNA"/>
</dbReference>
<dbReference type="Proteomes" id="UP000664698">
    <property type="component" value="Unassembled WGS sequence"/>
</dbReference>
<dbReference type="GO" id="GO:0032259">
    <property type="term" value="P:methylation"/>
    <property type="evidence" value="ECO:0007669"/>
    <property type="project" value="UniProtKB-KW"/>
</dbReference>
<dbReference type="PROSITE" id="PS00839">
    <property type="entry name" value="SUMT_1"/>
    <property type="match status" value="1"/>
</dbReference>
<reference evidence="10 11" key="1">
    <citation type="submission" date="2021-03" db="EMBL/GenBank/DDBJ databases">
        <title>novel species isolated from a fishpond in China.</title>
        <authorList>
            <person name="Lu H."/>
            <person name="Cai Z."/>
        </authorList>
    </citation>
    <scope>NUCLEOTIDE SEQUENCE [LARGE SCALE GENOMIC DNA]</scope>
    <source>
        <strain evidence="10 11">JCM 31546</strain>
    </source>
</reference>
<dbReference type="NCBIfam" id="NF004790">
    <property type="entry name" value="PRK06136.1"/>
    <property type="match status" value="1"/>
</dbReference>
<accession>A0ABS3BPQ1</accession>
<dbReference type="InterPro" id="IPR050161">
    <property type="entry name" value="Siro_Cobalamin_biosynth"/>
</dbReference>
<gene>
    <name evidence="10" type="primary">cobA</name>
    <name evidence="10" type="ORF">J0A67_10350</name>
</gene>
<comment type="similarity">
    <text evidence="1 8">Belongs to the precorrin methyltransferase family.</text>
</comment>
<comment type="caution">
    <text evidence="10">The sequence shown here is derived from an EMBL/GenBank/DDBJ whole genome shotgun (WGS) entry which is preliminary data.</text>
</comment>
<protein>
    <recommendedName>
        <fullName evidence="2">uroporphyrinogen-III C-methyltransferase</fullName>
        <ecNumber evidence="2">2.1.1.107</ecNumber>
    </recommendedName>
</protein>
<evidence type="ECO:0000256" key="1">
    <source>
        <dbReference type="ARBA" id="ARBA00005879"/>
    </source>
</evidence>
<keyword evidence="6" id="KW-0627">Porphyrin biosynthesis</keyword>
<comment type="pathway">
    <text evidence="7">Porphyrin-containing compound metabolism; siroheme biosynthesis; precorrin-2 from uroporphyrinogen III: step 1/1.</text>
</comment>
<dbReference type="PANTHER" id="PTHR45790:SF3">
    <property type="entry name" value="S-ADENOSYL-L-METHIONINE-DEPENDENT UROPORPHYRINOGEN III METHYLTRANSFERASE, CHLOROPLASTIC"/>
    <property type="match status" value="1"/>
</dbReference>
<keyword evidence="3 8" id="KW-0489">Methyltransferase</keyword>
<dbReference type="InterPro" id="IPR000878">
    <property type="entry name" value="4pyrrol_Mease"/>
</dbReference>
<dbReference type="Gene3D" id="3.40.1010.10">
    <property type="entry name" value="Cobalt-precorrin-4 Transmethylase, Domain 1"/>
    <property type="match status" value="1"/>
</dbReference>
<dbReference type="Gene3D" id="3.30.950.10">
    <property type="entry name" value="Methyltransferase, Cobalt-precorrin-4 Transmethylase, Domain 2"/>
    <property type="match status" value="1"/>
</dbReference>
<evidence type="ECO:0000313" key="10">
    <source>
        <dbReference type="EMBL" id="MBN7801265.1"/>
    </source>
</evidence>
<feature type="domain" description="Tetrapyrrole methylase" evidence="9">
    <location>
        <begin position="9"/>
        <end position="217"/>
    </location>
</feature>
<organism evidence="10 11">
    <name type="scientific">Algoriphagus aestuariicola</name>
    <dbReference type="NCBI Taxonomy" id="1852016"/>
    <lineage>
        <taxon>Bacteria</taxon>
        <taxon>Pseudomonadati</taxon>
        <taxon>Bacteroidota</taxon>
        <taxon>Cytophagia</taxon>
        <taxon>Cytophagales</taxon>
        <taxon>Cyclobacteriaceae</taxon>
        <taxon>Algoriphagus</taxon>
    </lineage>
</organism>
<evidence type="ECO:0000259" key="9">
    <source>
        <dbReference type="Pfam" id="PF00590"/>
    </source>
</evidence>
<dbReference type="InterPro" id="IPR006366">
    <property type="entry name" value="CobA/CysG_C"/>
</dbReference>
<evidence type="ECO:0000256" key="5">
    <source>
        <dbReference type="ARBA" id="ARBA00022691"/>
    </source>
</evidence>
<dbReference type="RefSeq" id="WP_206569234.1">
    <property type="nucleotide sequence ID" value="NZ_JAFKCW010000002.1"/>
</dbReference>
<name>A0ABS3BPQ1_9BACT</name>
<evidence type="ECO:0000256" key="4">
    <source>
        <dbReference type="ARBA" id="ARBA00022679"/>
    </source>
</evidence>
<proteinExistence type="inferred from homology"/>
<evidence type="ECO:0000256" key="7">
    <source>
        <dbReference type="ARBA" id="ARBA00025705"/>
    </source>
</evidence>
<dbReference type="InterPro" id="IPR014776">
    <property type="entry name" value="4pyrrole_Mease_sub2"/>
</dbReference>
<dbReference type="InterPro" id="IPR035996">
    <property type="entry name" value="4pyrrol_Methylase_sf"/>
</dbReference>
<dbReference type="Pfam" id="PF00590">
    <property type="entry name" value="TP_methylase"/>
    <property type="match status" value="1"/>
</dbReference>
<evidence type="ECO:0000313" key="11">
    <source>
        <dbReference type="Proteomes" id="UP000664698"/>
    </source>
</evidence>
<dbReference type="NCBIfam" id="TIGR01469">
    <property type="entry name" value="cobA_cysG_Cterm"/>
    <property type="match status" value="1"/>
</dbReference>
<dbReference type="InterPro" id="IPR014777">
    <property type="entry name" value="4pyrrole_Mease_sub1"/>
</dbReference>
<dbReference type="EC" id="2.1.1.107" evidence="2"/>
<evidence type="ECO:0000256" key="6">
    <source>
        <dbReference type="ARBA" id="ARBA00023244"/>
    </source>
</evidence>
<dbReference type="InterPro" id="IPR003043">
    <property type="entry name" value="Uropor_MeTrfase_CS"/>
</dbReference>
<evidence type="ECO:0000256" key="3">
    <source>
        <dbReference type="ARBA" id="ARBA00022603"/>
    </source>
</evidence>
<keyword evidence="11" id="KW-1185">Reference proteome</keyword>